<dbReference type="HOGENOM" id="CLU_053876_2_0_1"/>
<dbReference type="GO" id="GO:0016301">
    <property type="term" value="F:kinase activity"/>
    <property type="evidence" value="ECO:0007669"/>
    <property type="project" value="UniProtKB-KW"/>
</dbReference>
<evidence type="ECO:0000313" key="2">
    <source>
        <dbReference type="EMBL" id="EXU96702.1"/>
    </source>
</evidence>
<evidence type="ECO:0000313" key="3">
    <source>
        <dbReference type="Proteomes" id="UP000030151"/>
    </source>
</evidence>
<dbReference type="Pfam" id="PF01636">
    <property type="entry name" value="APH"/>
    <property type="match status" value="1"/>
</dbReference>
<dbReference type="Proteomes" id="UP000030151">
    <property type="component" value="Unassembled WGS sequence"/>
</dbReference>
<keyword evidence="2" id="KW-0808">Transferase</keyword>
<dbReference type="EMBL" id="JELW01000046">
    <property type="protein sequence ID" value="EXU96702.1"/>
    <property type="molecule type" value="Genomic_DNA"/>
</dbReference>
<organism evidence="2 3">
    <name type="scientific">Metarhizium robertsii</name>
    <dbReference type="NCBI Taxonomy" id="568076"/>
    <lineage>
        <taxon>Eukaryota</taxon>
        <taxon>Fungi</taxon>
        <taxon>Dikarya</taxon>
        <taxon>Ascomycota</taxon>
        <taxon>Pezizomycotina</taxon>
        <taxon>Sordariomycetes</taxon>
        <taxon>Hypocreomycetidae</taxon>
        <taxon>Hypocreales</taxon>
        <taxon>Clavicipitaceae</taxon>
        <taxon>Metarhizium</taxon>
    </lineage>
</organism>
<dbReference type="PANTHER" id="PTHR21310">
    <property type="entry name" value="AMINOGLYCOSIDE PHOSPHOTRANSFERASE-RELATED-RELATED"/>
    <property type="match status" value="1"/>
</dbReference>
<dbReference type="Gene3D" id="3.30.200.20">
    <property type="entry name" value="Phosphorylase Kinase, domain 1"/>
    <property type="match status" value="1"/>
</dbReference>
<name>A0A014N973_9HYPO</name>
<gene>
    <name evidence="2" type="ORF">X797_010247</name>
</gene>
<dbReference type="InterPro" id="IPR002575">
    <property type="entry name" value="Aminoglycoside_PTrfase"/>
</dbReference>
<reference evidence="2 3" key="1">
    <citation type="submission" date="2014-02" db="EMBL/GenBank/DDBJ databases">
        <title>The genome sequence of the entomopathogenic fungus Metarhizium robertsii ARSEF 2575.</title>
        <authorList>
            <person name="Giuliano Garisto Donzelli B."/>
            <person name="Roe B.A."/>
            <person name="Macmil S.L."/>
            <person name="Krasnoff S.B."/>
            <person name="Gibson D.M."/>
        </authorList>
    </citation>
    <scope>NUCLEOTIDE SEQUENCE [LARGE SCALE GENOMIC DNA]</scope>
    <source>
        <strain evidence="2 3">ARSEF 2575</strain>
    </source>
</reference>
<protein>
    <submittedName>
        <fullName evidence="2">Aminoglycoside 3'-phosphotransferase/choline kinase domain protein</fullName>
    </submittedName>
</protein>
<dbReference type="eggNOG" id="ENOG502SI0S">
    <property type="taxonomic scope" value="Eukaryota"/>
</dbReference>
<dbReference type="OrthoDB" id="10003767at2759"/>
<keyword evidence="2" id="KW-0418">Kinase</keyword>
<dbReference type="SUPFAM" id="SSF56112">
    <property type="entry name" value="Protein kinase-like (PK-like)"/>
    <property type="match status" value="1"/>
</dbReference>
<proteinExistence type="predicted"/>
<accession>A0A014N973</accession>
<dbReference type="InterPro" id="IPR011009">
    <property type="entry name" value="Kinase-like_dom_sf"/>
</dbReference>
<feature type="domain" description="Aminoglycoside phosphotransferase" evidence="1">
    <location>
        <begin position="62"/>
        <end position="294"/>
    </location>
</feature>
<dbReference type="PANTHER" id="PTHR21310:SF15">
    <property type="entry name" value="AMINOGLYCOSIDE PHOSPHOTRANSFERASE DOMAIN-CONTAINING PROTEIN"/>
    <property type="match status" value="1"/>
</dbReference>
<sequence>MEKPSDHWQGFASLAPGSDRYKRIQLLLSSANFEYLKARGIESRKKHQPGLPSDVKCSVNLTHFTSGFNNVVFELAFSDNVYWIARIPHQCQTESDKTSLASEIATMKMIQEHTTVPIPQVFDFQTSADQPFGYPYVFMEYLGGRTLPNGLARAIPSQHHNKVARQLANVFAQLQNLTFSRIRRLWCGENVDQPVEIIPMAWHATPGPLETSLEYFYNQKQDENREAISMHPDDPNWRTACWVLKTALTHMIIEDRVRGPFPLCHLDLHFGNMLFDNDYNLTGIIDWSSAQAAPLEQLSVCPEFVTFPGLSAEENQPIVDLKKLVVESIMEMESNQEWRPPMDNPGANMVLKANMTRLSTYMASKSAEITHRHYMASSRKSLFGGKAVAKLIYGKSVTWEQLTEVYGTMPLS</sequence>
<comment type="caution">
    <text evidence="2">The sequence shown here is derived from an EMBL/GenBank/DDBJ whole genome shotgun (WGS) entry which is preliminary data.</text>
</comment>
<dbReference type="AlphaFoldDB" id="A0A014N973"/>
<evidence type="ECO:0000259" key="1">
    <source>
        <dbReference type="Pfam" id="PF01636"/>
    </source>
</evidence>
<dbReference type="Gene3D" id="3.90.1200.10">
    <property type="match status" value="1"/>
</dbReference>
<dbReference type="InterPro" id="IPR051678">
    <property type="entry name" value="AGP_Transferase"/>
</dbReference>